<reference evidence="1 3" key="1">
    <citation type="journal article" date="2015" name="Nat. Commun.">
        <title>Production of butyrate from lysine and the Amadori product fructoselysine by a human gut commensal.</title>
        <authorList>
            <person name="Bui T.P."/>
            <person name="Ritari J."/>
            <person name="Boeren S."/>
            <person name="de Waard P."/>
            <person name="Plugge C.M."/>
            <person name="de Vos W.M."/>
        </authorList>
    </citation>
    <scope>NUCLEOTIDE SEQUENCE [LARGE SCALE GENOMIC DNA]</scope>
    <source>
        <strain evidence="1 3">AF211</strain>
    </source>
</reference>
<organism evidence="1 3">
    <name type="scientific">Intestinimonas butyriciproducens</name>
    <dbReference type="NCBI Taxonomy" id="1297617"/>
    <lineage>
        <taxon>Bacteria</taxon>
        <taxon>Bacillati</taxon>
        <taxon>Bacillota</taxon>
        <taxon>Clostridia</taxon>
        <taxon>Eubacteriales</taxon>
        <taxon>Intestinimonas</taxon>
    </lineage>
</organism>
<protein>
    <submittedName>
        <fullName evidence="1">Uncharacterized protein</fullName>
    </submittedName>
</protein>
<reference evidence="2 4" key="3">
    <citation type="submission" date="2018-04" db="EMBL/GenBank/DDBJ databases">
        <title>Genomic Encyclopedia of Type Strains, Phase IV (KMG-IV): sequencing the most valuable type-strain genomes for metagenomic binning, comparative biology and taxonomic classification.</title>
        <authorList>
            <person name="Goeker M."/>
        </authorList>
    </citation>
    <scope>NUCLEOTIDE SEQUENCE [LARGE SCALE GENOMIC DNA]</scope>
    <source>
        <strain evidence="2 4">DSM 26588</strain>
    </source>
</reference>
<gene>
    <name evidence="2" type="ORF">C7373_11113</name>
    <name evidence="1" type="ORF">IB211_01779c</name>
</gene>
<dbReference type="Proteomes" id="UP000245778">
    <property type="component" value="Unassembled WGS sequence"/>
</dbReference>
<proteinExistence type="predicted"/>
<evidence type="ECO:0000313" key="4">
    <source>
        <dbReference type="Proteomes" id="UP000245778"/>
    </source>
</evidence>
<dbReference type="GeneID" id="93229073"/>
<reference evidence="3" key="2">
    <citation type="submission" date="2015-04" db="EMBL/GenBank/DDBJ databases">
        <title>A butyrogenic pathway from the amino acid lysine in a human gut commensal.</title>
        <authorList>
            <person name="de Vos W.M."/>
            <person name="Bui N.T.P."/>
            <person name="Plugge C.M."/>
            <person name="Ritari J."/>
        </authorList>
    </citation>
    <scope>NUCLEOTIDE SEQUENCE [LARGE SCALE GENOMIC DNA]</scope>
    <source>
        <strain evidence="3">AF211</strain>
    </source>
</reference>
<dbReference type="STRING" id="1297617.IB211_01779c"/>
<sequence length="89" mass="9673">MELCIHFNTLPEGMSLDDVKSDLAVLLEEDGWLTGSAQSPAGGYIELELEDEKANPKYGILTVKGYLQKAKFAPETTIELAGVPVGIYE</sequence>
<dbReference type="eggNOG" id="ENOG5032ZUV">
    <property type="taxonomic scope" value="Bacteria"/>
</dbReference>
<dbReference type="EMBL" id="CP011307">
    <property type="protein sequence ID" value="ALP94170.1"/>
    <property type="molecule type" value="Genomic_DNA"/>
</dbReference>
<dbReference type="OrthoDB" id="1853158at2"/>
<evidence type="ECO:0000313" key="2">
    <source>
        <dbReference type="EMBL" id="PVY47011.1"/>
    </source>
</evidence>
<dbReference type="AlphaFoldDB" id="A0A0S2W447"/>
<dbReference type="KEGG" id="ibu:IB211_01779c"/>
<evidence type="ECO:0000313" key="3">
    <source>
        <dbReference type="Proteomes" id="UP000064844"/>
    </source>
</evidence>
<dbReference type="RefSeq" id="WP_033119002.1">
    <property type="nucleotide sequence ID" value="NZ_CALICV010000146.1"/>
</dbReference>
<keyword evidence="3" id="KW-1185">Reference proteome</keyword>
<dbReference type="EMBL" id="QEKK01000011">
    <property type="protein sequence ID" value="PVY47011.1"/>
    <property type="molecule type" value="Genomic_DNA"/>
</dbReference>
<accession>A0A0S2W447</accession>
<name>A0A0S2W447_9FIRM</name>
<evidence type="ECO:0000313" key="1">
    <source>
        <dbReference type="EMBL" id="ALP94170.1"/>
    </source>
</evidence>
<dbReference type="Proteomes" id="UP000064844">
    <property type="component" value="Chromosome"/>
</dbReference>